<dbReference type="Proteomes" id="UP000284751">
    <property type="component" value="Unassembled WGS sequence"/>
</dbReference>
<evidence type="ECO:0000313" key="2">
    <source>
        <dbReference type="Proteomes" id="UP000284751"/>
    </source>
</evidence>
<organism evidence="1 2">
    <name type="scientific">[Clostridium] leptum</name>
    <dbReference type="NCBI Taxonomy" id="1535"/>
    <lineage>
        <taxon>Bacteria</taxon>
        <taxon>Bacillati</taxon>
        <taxon>Bacillota</taxon>
        <taxon>Clostridia</taxon>
        <taxon>Eubacteriales</taxon>
        <taxon>Oscillospiraceae</taxon>
        <taxon>Oscillospiraceae incertae sedis</taxon>
    </lineage>
</organism>
<comment type="caution">
    <text evidence="1">The sequence shown here is derived from an EMBL/GenBank/DDBJ whole genome shotgun (WGS) entry which is preliminary data.</text>
</comment>
<name>A0A412AWS3_9FIRM</name>
<gene>
    <name evidence="1" type="ORF">DWY99_08705</name>
</gene>
<proteinExistence type="predicted"/>
<dbReference type="EMBL" id="QRTC01000032">
    <property type="protein sequence ID" value="RGQ39577.1"/>
    <property type="molecule type" value="Genomic_DNA"/>
</dbReference>
<dbReference type="AlphaFoldDB" id="A0A412AWS3"/>
<evidence type="ECO:0000313" key="1">
    <source>
        <dbReference type="EMBL" id="RGQ39577.1"/>
    </source>
</evidence>
<reference evidence="1 2" key="1">
    <citation type="submission" date="2018-08" db="EMBL/GenBank/DDBJ databases">
        <title>A genome reference for cultivated species of the human gut microbiota.</title>
        <authorList>
            <person name="Zou Y."/>
            <person name="Xue W."/>
            <person name="Luo G."/>
        </authorList>
    </citation>
    <scope>NUCLEOTIDE SEQUENCE [LARGE SCALE GENOMIC DNA]</scope>
    <source>
        <strain evidence="1 2">AF28-26</strain>
    </source>
</reference>
<protein>
    <submittedName>
        <fullName evidence="1">Uncharacterized protein</fullName>
    </submittedName>
</protein>
<sequence>MARFIDFRPDHSVPGRRETGKEFINAKYIKKVYLVLPFRNEIRIDTVDKNGNTLSFTERYKNAKDCRARMNELKRKLNIF</sequence>
<accession>A0A412AWS3</accession>